<comment type="subcellular location">
    <subcellularLocation>
        <location evidence="1">Nucleus</location>
    </subcellularLocation>
</comment>
<dbReference type="AlphaFoldDB" id="A0AAV3RQL6"/>
<keyword evidence="5" id="KW-0804">Transcription</keyword>
<dbReference type="InterPro" id="IPR009057">
    <property type="entry name" value="Homeodomain-like_sf"/>
</dbReference>
<keyword evidence="11" id="KW-1185">Reference proteome</keyword>
<dbReference type="InterPro" id="IPR001005">
    <property type="entry name" value="SANT/Myb"/>
</dbReference>
<feature type="domain" description="HTH myb-type" evidence="9">
    <location>
        <begin position="62"/>
        <end position="116"/>
    </location>
</feature>
<evidence type="ECO:0000256" key="4">
    <source>
        <dbReference type="ARBA" id="ARBA00023125"/>
    </source>
</evidence>
<keyword evidence="4 10" id="KW-0238">DNA-binding</keyword>
<evidence type="ECO:0000313" key="10">
    <source>
        <dbReference type="EMBL" id="GAA0181337.1"/>
    </source>
</evidence>
<organism evidence="10 11">
    <name type="scientific">Lithospermum erythrorhizon</name>
    <name type="common">Purple gromwell</name>
    <name type="synonym">Lithospermum officinale var. erythrorhizon</name>
    <dbReference type="NCBI Taxonomy" id="34254"/>
    <lineage>
        <taxon>Eukaryota</taxon>
        <taxon>Viridiplantae</taxon>
        <taxon>Streptophyta</taxon>
        <taxon>Embryophyta</taxon>
        <taxon>Tracheophyta</taxon>
        <taxon>Spermatophyta</taxon>
        <taxon>Magnoliopsida</taxon>
        <taxon>eudicotyledons</taxon>
        <taxon>Gunneridae</taxon>
        <taxon>Pentapetalae</taxon>
        <taxon>asterids</taxon>
        <taxon>lamiids</taxon>
        <taxon>Boraginales</taxon>
        <taxon>Boraginaceae</taxon>
        <taxon>Boraginoideae</taxon>
        <taxon>Lithospermeae</taxon>
        <taxon>Lithospermum</taxon>
    </lineage>
</organism>
<dbReference type="SMART" id="SM00717">
    <property type="entry name" value="SANT"/>
    <property type="match status" value="2"/>
</dbReference>
<gene>
    <name evidence="10" type="ORF">LIER_30230</name>
</gene>
<proteinExistence type="predicted"/>
<dbReference type="InterPro" id="IPR051953">
    <property type="entry name" value="Plant_SW-associated_TFs"/>
</dbReference>
<evidence type="ECO:0000259" key="9">
    <source>
        <dbReference type="PROSITE" id="PS51294"/>
    </source>
</evidence>
<evidence type="ECO:0000256" key="5">
    <source>
        <dbReference type="ARBA" id="ARBA00023163"/>
    </source>
</evidence>
<dbReference type="PROSITE" id="PS51294">
    <property type="entry name" value="HTH_MYB"/>
    <property type="match status" value="2"/>
</dbReference>
<evidence type="ECO:0000256" key="3">
    <source>
        <dbReference type="ARBA" id="ARBA00023015"/>
    </source>
</evidence>
<evidence type="ECO:0000256" key="6">
    <source>
        <dbReference type="ARBA" id="ARBA00023242"/>
    </source>
</evidence>
<keyword evidence="3" id="KW-0805">Transcription regulation</keyword>
<dbReference type="Pfam" id="PF00249">
    <property type="entry name" value="Myb_DNA-binding"/>
    <property type="match status" value="2"/>
</dbReference>
<dbReference type="PROSITE" id="PS50090">
    <property type="entry name" value="MYB_LIKE"/>
    <property type="match status" value="2"/>
</dbReference>
<keyword evidence="2" id="KW-0677">Repeat</keyword>
<accession>A0AAV3RQL6</accession>
<feature type="domain" description="Myb-like" evidence="8">
    <location>
        <begin position="62"/>
        <end position="112"/>
    </location>
</feature>
<evidence type="ECO:0000313" key="11">
    <source>
        <dbReference type="Proteomes" id="UP001454036"/>
    </source>
</evidence>
<comment type="caution">
    <text evidence="10">The sequence shown here is derived from an EMBL/GenBank/DDBJ whole genome shotgun (WGS) entry which is preliminary data.</text>
</comment>
<dbReference type="InterPro" id="IPR017930">
    <property type="entry name" value="Myb_dom"/>
</dbReference>
<feature type="domain" description="Myb-like" evidence="8">
    <location>
        <begin position="9"/>
        <end position="61"/>
    </location>
</feature>
<dbReference type="SUPFAM" id="SSF46689">
    <property type="entry name" value="Homeodomain-like"/>
    <property type="match status" value="1"/>
</dbReference>
<dbReference type="FunFam" id="1.10.10.60:FF:000001">
    <property type="entry name" value="MYB-related transcription factor"/>
    <property type="match status" value="1"/>
</dbReference>
<evidence type="ECO:0000256" key="7">
    <source>
        <dbReference type="SAM" id="MobiDB-lite"/>
    </source>
</evidence>
<dbReference type="PANTHER" id="PTHR47997:SF28">
    <property type="entry name" value="TRANSCRIPTION FACTOR MYB15-LIKE"/>
    <property type="match status" value="1"/>
</dbReference>
<evidence type="ECO:0000259" key="8">
    <source>
        <dbReference type="PROSITE" id="PS50090"/>
    </source>
</evidence>
<feature type="region of interest" description="Disordered" evidence="7">
    <location>
        <begin position="118"/>
        <end position="156"/>
    </location>
</feature>
<dbReference type="Proteomes" id="UP001454036">
    <property type="component" value="Unassembled WGS sequence"/>
</dbReference>
<feature type="compositionally biased region" description="Low complexity" evidence="7">
    <location>
        <begin position="145"/>
        <end position="156"/>
    </location>
</feature>
<evidence type="ECO:0000256" key="1">
    <source>
        <dbReference type="ARBA" id="ARBA00004123"/>
    </source>
</evidence>
<evidence type="ECO:0000256" key="2">
    <source>
        <dbReference type="ARBA" id="ARBA00022737"/>
    </source>
</evidence>
<dbReference type="Gene3D" id="1.10.10.60">
    <property type="entry name" value="Homeodomain-like"/>
    <property type="match status" value="2"/>
</dbReference>
<protein>
    <submittedName>
        <fullName evidence="10">DNA-binding transcription factor</fullName>
    </submittedName>
</protein>
<sequence length="246" mass="28255">MMKQSYNKNSEIKKGAWNQEEDQKLFAHITKSGIRNWTQIPKAAGLSRSGKSCRLRWLNYLHPGLKKGPFTPEEILVIMQSHKIFGNKWSKIASFLPGRTDNEIKNFWHTYIRKSIKSDDTKKSRPHHDRPRRLKQHKQKREIFSSPESSSGNSSSTSIMVSSIDFPIMESYSPNECYCGSVVLNNSETDEVGDVWNSQNMFAEPLTIEDEQLLLGMNNSSTMSFYDENITWESVFLHALSSPESL</sequence>
<dbReference type="CDD" id="cd00167">
    <property type="entry name" value="SANT"/>
    <property type="match status" value="2"/>
</dbReference>
<keyword evidence="6" id="KW-0539">Nucleus</keyword>
<reference evidence="10 11" key="1">
    <citation type="submission" date="2024-01" db="EMBL/GenBank/DDBJ databases">
        <title>The complete chloroplast genome sequence of Lithospermum erythrorhizon: insights into the phylogenetic relationship among Boraginaceae species and the maternal lineages of purple gromwells.</title>
        <authorList>
            <person name="Okada T."/>
            <person name="Watanabe K."/>
        </authorList>
    </citation>
    <scope>NUCLEOTIDE SEQUENCE [LARGE SCALE GENOMIC DNA]</scope>
</reference>
<feature type="domain" description="HTH myb-type" evidence="9">
    <location>
        <begin position="9"/>
        <end position="61"/>
    </location>
</feature>
<dbReference type="GO" id="GO:0005634">
    <property type="term" value="C:nucleus"/>
    <property type="evidence" value="ECO:0007669"/>
    <property type="project" value="UniProtKB-SubCell"/>
</dbReference>
<feature type="compositionally biased region" description="Basic residues" evidence="7">
    <location>
        <begin position="124"/>
        <end position="140"/>
    </location>
</feature>
<dbReference type="EMBL" id="BAABME010010720">
    <property type="protein sequence ID" value="GAA0181337.1"/>
    <property type="molecule type" value="Genomic_DNA"/>
</dbReference>
<dbReference type="GO" id="GO:0003677">
    <property type="term" value="F:DNA binding"/>
    <property type="evidence" value="ECO:0007669"/>
    <property type="project" value="UniProtKB-KW"/>
</dbReference>
<dbReference type="PANTHER" id="PTHR47997">
    <property type="entry name" value="MYB DOMAIN PROTEIN 55"/>
    <property type="match status" value="1"/>
</dbReference>
<name>A0AAV3RQL6_LITER</name>